<evidence type="ECO:0000256" key="1">
    <source>
        <dbReference type="ARBA" id="ARBA00001946"/>
    </source>
</evidence>
<dbReference type="Gene3D" id="3.50.30.10">
    <property type="entry name" value="Phosphohistidine domain"/>
    <property type="match status" value="1"/>
</dbReference>
<evidence type="ECO:0000256" key="2">
    <source>
        <dbReference type="ARBA" id="ARBA00007837"/>
    </source>
</evidence>
<dbReference type="InterPro" id="IPR036637">
    <property type="entry name" value="Phosphohistidine_dom_sf"/>
</dbReference>
<evidence type="ECO:0000256" key="4">
    <source>
        <dbReference type="ARBA" id="ARBA00022679"/>
    </source>
</evidence>
<dbReference type="GO" id="GO:0046872">
    <property type="term" value="F:metal ion binding"/>
    <property type="evidence" value="ECO:0007669"/>
    <property type="project" value="UniProtKB-KW"/>
</dbReference>
<dbReference type="AlphaFoldDB" id="X1GWY9"/>
<name>X1GWY9_9ZZZZ</name>
<dbReference type="GO" id="GO:0016301">
    <property type="term" value="F:kinase activity"/>
    <property type="evidence" value="ECO:0007669"/>
    <property type="project" value="UniProtKB-KW"/>
</dbReference>
<dbReference type="InterPro" id="IPR018274">
    <property type="entry name" value="PEP_util_AS"/>
</dbReference>
<feature type="non-terminal residue" evidence="10">
    <location>
        <position position="1"/>
    </location>
</feature>
<dbReference type="EC" id="2.7.9.1" evidence="3"/>
<keyword evidence="5" id="KW-0479">Metal-binding</keyword>
<evidence type="ECO:0000313" key="10">
    <source>
        <dbReference type="EMBL" id="GAH61677.1"/>
    </source>
</evidence>
<feature type="domain" description="PEP-utilising enzyme mobile" evidence="8">
    <location>
        <begin position="12"/>
        <end position="95"/>
    </location>
</feature>
<dbReference type="PROSITE" id="PS00370">
    <property type="entry name" value="PEP_ENZYMES_PHOS_SITE"/>
    <property type="match status" value="1"/>
</dbReference>
<feature type="domain" description="PEP-utilising enzyme C-terminal" evidence="9">
    <location>
        <begin position="114"/>
        <end position="289"/>
    </location>
</feature>
<reference evidence="10" key="1">
    <citation type="journal article" date="2014" name="Front. Microbiol.">
        <title>High frequency of phylogenetically diverse reductive dehalogenase-homologous genes in deep subseafloor sedimentary metagenomes.</title>
        <authorList>
            <person name="Kawai M."/>
            <person name="Futagami T."/>
            <person name="Toyoda A."/>
            <person name="Takaki Y."/>
            <person name="Nishi S."/>
            <person name="Hori S."/>
            <person name="Arai W."/>
            <person name="Tsubouchi T."/>
            <person name="Morono Y."/>
            <person name="Uchiyama I."/>
            <person name="Ito T."/>
            <person name="Fujiyama A."/>
            <person name="Inagaki F."/>
            <person name="Takami H."/>
        </authorList>
    </citation>
    <scope>NUCLEOTIDE SEQUENCE</scope>
    <source>
        <strain evidence="10">Expedition CK06-06</strain>
    </source>
</reference>
<comment type="cofactor">
    <cofactor evidence="1">
        <name>Mg(2+)</name>
        <dbReference type="ChEBI" id="CHEBI:18420"/>
    </cofactor>
</comment>
<evidence type="ECO:0000256" key="6">
    <source>
        <dbReference type="ARBA" id="ARBA00022777"/>
    </source>
</evidence>
<keyword evidence="6" id="KW-0418">Kinase</keyword>
<dbReference type="PANTHER" id="PTHR22931">
    <property type="entry name" value="PHOSPHOENOLPYRUVATE DIKINASE-RELATED"/>
    <property type="match status" value="1"/>
</dbReference>
<evidence type="ECO:0000256" key="3">
    <source>
        <dbReference type="ARBA" id="ARBA00011994"/>
    </source>
</evidence>
<organism evidence="10">
    <name type="scientific">marine sediment metagenome</name>
    <dbReference type="NCBI Taxonomy" id="412755"/>
    <lineage>
        <taxon>unclassified sequences</taxon>
        <taxon>metagenomes</taxon>
        <taxon>ecological metagenomes</taxon>
    </lineage>
</organism>
<dbReference type="EMBL" id="BARU01017700">
    <property type="protein sequence ID" value="GAH61677.1"/>
    <property type="molecule type" value="Genomic_DNA"/>
</dbReference>
<dbReference type="PANTHER" id="PTHR22931:SF9">
    <property type="entry name" value="PYRUVATE, PHOSPHATE DIKINASE 1, CHLOROPLASTIC"/>
    <property type="match status" value="1"/>
</dbReference>
<accession>X1GWY9</accession>
<keyword evidence="4" id="KW-0808">Transferase</keyword>
<protein>
    <recommendedName>
        <fullName evidence="3">pyruvate, phosphate dikinase</fullName>
        <ecNumber evidence="3">2.7.9.1</ecNumber>
    </recommendedName>
</protein>
<dbReference type="InterPro" id="IPR015813">
    <property type="entry name" value="Pyrv/PenolPyrv_kinase-like_dom"/>
</dbReference>
<dbReference type="Pfam" id="PF00391">
    <property type="entry name" value="PEP-utilizers"/>
    <property type="match status" value="1"/>
</dbReference>
<dbReference type="GO" id="GO:0050242">
    <property type="term" value="F:pyruvate, phosphate dikinase activity"/>
    <property type="evidence" value="ECO:0007669"/>
    <property type="project" value="UniProtKB-EC"/>
</dbReference>
<dbReference type="InterPro" id="IPR008279">
    <property type="entry name" value="PEP-util_enz_mobile_dom"/>
</dbReference>
<dbReference type="InterPro" id="IPR040442">
    <property type="entry name" value="Pyrv_kinase-like_dom_sf"/>
</dbReference>
<dbReference type="InterPro" id="IPR000121">
    <property type="entry name" value="PEP_util_C"/>
</dbReference>
<proteinExistence type="inferred from homology"/>
<evidence type="ECO:0000259" key="8">
    <source>
        <dbReference type="Pfam" id="PF00391"/>
    </source>
</evidence>
<evidence type="ECO:0000256" key="7">
    <source>
        <dbReference type="ARBA" id="ARBA00022842"/>
    </source>
</evidence>
<dbReference type="SUPFAM" id="SSF52009">
    <property type="entry name" value="Phosphohistidine domain"/>
    <property type="match status" value="1"/>
</dbReference>
<keyword evidence="7" id="KW-0460">Magnesium</keyword>
<gene>
    <name evidence="10" type="ORF">S03H2_29335</name>
</gene>
<dbReference type="InterPro" id="IPR010121">
    <property type="entry name" value="Pyruvate_phosphate_dikinase"/>
</dbReference>
<dbReference type="Gene3D" id="3.20.20.60">
    <property type="entry name" value="Phosphoenolpyruvate-binding domains"/>
    <property type="match status" value="1"/>
</dbReference>
<feature type="non-terminal residue" evidence="10">
    <location>
        <position position="296"/>
    </location>
</feature>
<dbReference type="SUPFAM" id="SSF51621">
    <property type="entry name" value="Phosphoenolpyruvate/pyruvate domain"/>
    <property type="match status" value="1"/>
</dbReference>
<sequence length="296" mass="32874">ADRAEEAAKQNKDVILVRVETNPSDFHGMAASNGILTMKGGLTSHAAIVARQIGKACVVGSERGEVMIDEENRELRGNGIIVKEGDLITIDGIDGSIYALELPTRPAGLTIEMAKILQWADEFAKLRVIANADKPDQFRTAIEFGAQGIGLTRTEHMFFDNLDIVQEMILARTETERQAAVDKLEPLQQADFEGLFEAAEGKPITIRLIDPPLHEFLSNEVELLTEIYESRLKGKTKDNLKEQYEMLEQVRLMKEQNPMLGLRGCRLGITMPIVTEMQSKAIFRAAAKVKKLGKEV</sequence>
<evidence type="ECO:0000259" key="9">
    <source>
        <dbReference type="Pfam" id="PF02896"/>
    </source>
</evidence>
<comment type="caution">
    <text evidence="10">The sequence shown here is derived from an EMBL/GenBank/DDBJ whole genome shotgun (WGS) entry which is preliminary data.</text>
</comment>
<dbReference type="Pfam" id="PF02896">
    <property type="entry name" value="PEP-utilizers_C"/>
    <property type="match status" value="1"/>
</dbReference>
<comment type="similarity">
    <text evidence="2">Belongs to the PEP-utilizing enzyme family.</text>
</comment>
<evidence type="ECO:0000256" key="5">
    <source>
        <dbReference type="ARBA" id="ARBA00022723"/>
    </source>
</evidence>